<dbReference type="RefSeq" id="WP_223791200.1">
    <property type="nucleotide sequence ID" value="NZ_JAIOUQ010000007.1"/>
</dbReference>
<feature type="domain" description="Mur ligase central" evidence="2">
    <location>
        <begin position="124"/>
        <end position="344"/>
    </location>
</feature>
<reference evidence="4" key="1">
    <citation type="journal article" date="2022" name="Microbiol. Resour. Announc.">
        <title>Draft Genome Sequence of a Methanogenic Archaeon from West Spitsbergen Permafrost.</title>
        <authorList>
            <person name="Trubitsyn V."/>
            <person name="Rivkina E."/>
            <person name="Shcherbakova V."/>
        </authorList>
    </citation>
    <scope>NUCLEOTIDE SEQUENCE [LARGE SCALE GENOMIC DNA]</scope>
    <source>
        <strain evidence="4">VT</strain>
    </source>
</reference>
<accession>A0A8T5V171</accession>
<dbReference type="InterPro" id="IPR036615">
    <property type="entry name" value="Mur_ligase_C_dom_sf"/>
</dbReference>
<comment type="caution">
    <text evidence="3">The sequence shown here is derived from an EMBL/GenBank/DDBJ whole genome shotgun (WGS) entry which is preliminary data.</text>
</comment>
<dbReference type="GO" id="GO:0005524">
    <property type="term" value="F:ATP binding"/>
    <property type="evidence" value="ECO:0007669"/>
    <property type="project" value="InterPro"/>
</dbReference>
<dbReference type="Proteomes" id="UP000825933">
    <property type="component" value="Unassembled WGS sequence"/>
</dbReference>
<dbReference type="GO" id="GO:0016881">
    <property type="term" value="F:acid-amino acid ligase activity"/>
    <property type="evidence" value="ECO:0007669"/>
    <property type="project" value="InterPro"/>
</dbReference>
<dbReference type="InterPro" id="IPR013221">
    <property type="entry name" value="Mur_ligase_cen"/>
</dbReference>
<keyword evidence="1" id="KW-1133">Transmembrane helix</keyword>
<evidence type="ECO:0000256" key="1">
    <source>
        <dbReference type="SAM" id="Phobius"/>
    </source>
</evidence>
<sequence>MNSSDNIKKTLENDSNVYGVVGICGVVGNLIVRMLMDRKLNVLGSDIHEKKDCEYLYTLTGYNIPLYLTAHPESFLNKLDYIIPPPSLNEDSDLYKKIADYKINILPVEDCLKIFKPEKPVLCITGTNGKTTTTTLLKHICRSAGLKPTEHGFRNLQGNIDYIPPLQARLAGDVAVLETGTFGKTGDLKLLVESCEPDCGIVTNINPDHLDQDHDFMDYAKIKGEFIEYFKNKPIIVNSDDPTIFGLVTQENVITFGLDPKKSGGGYKTCWCGRQIKIEETITGSGLYSCECGLTRPEPDYLAMEIDETKGRFKLQTKDFVVNIQMKLVGLHNVYNSIGAIAAAREFFNIPLNNIVDAVESFEGVPGRIEHLFNYNGMDVILDYGHNPAGIETVVTELKKVYSSITVVLTVSSESGESGDNEILSKVLEIGDFIVPASFASRKAAEKQSEYISSGKIILTDMSSIKFKKGTLGATSDQVVEGVKKGLNCDTKALVCLGEAAYKYKEDILKCKELK</sequence>
<gene>
    <name evidence="3" type="ORF">K8N75_05995</name>
</gene>
<dbReference type="SUPFAM" id="SSF51984">
    <property type="entry name" value="MurCD N-terminal domain"/>
    <property type="match status" value="1"/>
</dbReference>
<dbReference type="SUPFAM" id="SSF53244">
    <property type="entry name" value="MurD-like peptide ligases, peptide-binding domain"/>
    <property type="match status" value="1"/>
</dbReference>
<dbReference type="Pfam" id="PF08245">
    <property type="entry name" value="Mur_ligase_M"/>
    <property type="match status" value="1"/>
</dbReference>
<dbReference type="PANTHER" id="PTHR23135">
    <property type="entry name" value="MUR LIGASE FAMILY MEMBER"/>
    <property type="match status" value="1"/>
</dbReference>
<keyword evidence="1" id="KW-0472">Membrane</keyword>
<dbReference type="Gene3D" id="3.90.190.20">
    <property type="entry name" value="Mur ligase, C-terminal domain"/>
    <property type="match status" value="1"/>
</dbReference>
<keyword evidence="3" id="KW-0436">Ligase</keyword>
<dbReference type="SUPFAM" id="SSF53623">
    <property type="entry name" value="MurD-like peptide ligases, catalytic domain"/>
    <property type="match status" value="1"/>
</dbReference>
<proteinExistence type="predicted"/>
<dbReference type="InterPro" id="IPR036565">
    <property type="entry name" value="Mur-like_cat_sf"/>
</dbReference>
<dbReference type="PANTHER" id="PTHR23135:SF4">
    <property type="entry name" value="UDP-N-ACETYLMURAMOYL-L-ALANYL-D-GLUTAMATE--2,6-DIAMINOPIMELATE LIGASE MURE HOMOLOG, CHLOROPLASTIC"/>
    <property type="match status" value="1"/>
</dbReference>
<evidence type="ECO:0000259" key="2">
    <source>
        <dbReference type="Pfam" id="PF08245"/>
    </source>
</evidence>
<dbReference type="AlphaFoldDB" id="A0A8T5V171"/>
<evidence type="ECO:0000313" key="3">
    <source>
        <dbReference type="EMBL" id="MBZ2165591.1"/>
    </source>
</evidence>
<keyword evidence="4" id="KW-1185">Reference proteome</keyword>
<protein>
    <submittedName>
        <fullName evidence="3">Mur ligase</fullName>
    </submittedName>
</protein>
<dbReference type="EMBL" id="JAIOUQ010000007">
    <property type="protein sequence ID" value="MBZ2165591.1"/>
    <property type="molecule type" value="Genomic_DNA"/>
</dbReference>
<name>A0A8T5V171_9EURY</name>
<organism evidence="3 4">
    <name type="scientific">Methanobacterium spitsbergense</name>
    <dbReference type="NCBI Taxonomy" id="2874285"/>
    <lineage>
        <taxon>Archaea</taxon>
        <taxon>Methanobacteriati</taxon>
        <taxon>Methanobacteriota</taxon>
        <taxon>Methanomada group</taxon>
        <taxon>Methanobacteria</taxon>
        <taxon>Methanobacteriales</taxon>
        <taxon>Methanobacteriaceae</taxon>
        <taxon>Methanobacterium</taxon>
    </lineage>
</organism>
<dbReference type="Gene3D" id="3.40.1190.10">
    <property type="entry name" value="Mur-like, catalytic domain"/>
    <property type="match status" value="1"/>
</dbReference>
<keyword evidence="1" id="KW-0812">Transmembrane</keyword>
<feature type="transmembrane region" description="Helical" evidence="1">
    <location>
        <begin position="17"/>
        <end position="36"/>
    </location>
</feature>
<evidence type="ECO:0000313" key="4">
    <source>
        <dbReference type="Proteomes" id="UP000825933"/>
    </source>
</evidence>